<dbReference type="CDD" id="cd17535">
    <property type="entry name" value="REC_NarL-like"/>
    <property type="match status" value="1"/>
</dbReference>
<protein>
    <submittedName>
        <fullName evidence="6">Response regulator transcription factor</fullName>
    </submittedName>
</protein>
<name>A0ABQ0AEC2_9GAMM</name>
<dbReference type="InterPro" id="IPR000792">
    <property type="entry name" value="Tscrpt_reg_LuxR_C"/>
</dbReference>
<dbReference type="Pfam" id="PF00072">
    <property type="entry name" value="Response_reg"/>
    <property type="match status" value="1"/>
</dbReference>
<dbReference type="PRINTS" id="PR00038">
    <property type="entry name" value="HTHLUXR"/>
</dbReference>
<dbReference type="InterPro" id="IPR016032">
    <property type="entry name" value="Sig_transdc_resp-reg_C-effctor"/>
</dbReference>
<dbReference type="PANTHER" id="PTHR45566">
    <property type="entry name" value="HTH-TYPE TRANSCRIPTIONAL REGULATOR YHJB-RELATED"/>
    <property type="match status" value="1"/>
</dbReference>
<evidence type="ECO:0000259" key="5">
    <source>
        <dbReference type="PROSITE" id="PS50110"/>
    </source>
</evidence>
<evidence type="ECO:0000256" key="2">
    <source>
        <dbReference type="ARBA" id="ARBA00023125"/>
    </source>
</evidence>
<dbReference type="InterPro" id="IPR036388">
    <property type="entry name" value="WH-like_DNA-bd_sf"/>
</dbReference>
<dbReference type="Gene3D" id="3.40.50.2300">
    <property type="match status" value="1"/>
</dbReference>
<evidence type="ECO:0000259" key="4">
    <source>
        <dbReference type="PROSITE" id="PS50043"/>
    </source>
</evidence>
<evidence type="ECO:0000256" key="1">
    <source>
        <dbReference type="ARBA" id="ARBA00022553"/>
    </source>
</evidence>
<dbReference type="InterPro" id="IPR051015">
    <property type="entry name" value="EvgA-like"/>
</dbReference>
<dbReference type="Pfam" id="PF00196">
    <property type="entry name" value="GerE"/>
    <property type="match status" value="1"/>
</dbReference>
<comment type="caution">
    <text evidence="6">The sequence shown here is derived from an EMBL/GenBank/DDBJ whole genome shotgun (WGS) entry which is preliminary data.</text>
</comment>
<feature type="modified residue" description="4-aspartylphosphate" evidence="3">
    <location>
        <position position="62"/>
    </location>
</feature>
<dbReference type="EMBL" id="BAABWN010000017">
    <property type="protein sequence ID" value="GAA6170001.1"/>
    <property type="molecule type" value="Genomic_DNA"/>
</dbReference>
<proteinExistence type="predicted"/>
<dbReference type="SMART" id="SM00421">
    <property type="entry name" value="HTH_LUXR"/>
    <property type="match status" value="1"/>
</dbReference>
<keyword evidence="2" id="KW-0238">DNA-binding</keyword>
<accession>A0ABQ0AEC2</accession>
<dbReference type="PROSITE" id="PS50043">
    <property type="entry name" value="HTH_LUXR_2"/>
    <property type="match status" value="1"/>
</dbReference>
<keyword evidence="7" id="KW-1185">Reference proteome</keyword>
<gene>
    <name evidence="6" type="ORF">NBRC116591_38130</name>
</gene>
<reference evidence="6 7" key="1">
    <citation type="submission" date="2024-04" db="EMBL/GenBank/DDBJ databases">
        <title>Draft genome sequence of Sessilibacter corallicola NBRC 116591.</title>
        <authorList>
            <person name="Miyakawa T."/>
            <person name="Kusuya Y."/>
            <person name="Miura T."/>
        </authorList>
    </citation>
    <scope>NUCLEOTIDE SEQUENCE [LARGE SCALE GENOMIC DNA]</scope>
    <source>
        <strain evidence="6 7">KU-00831-HH</strain>
    </source>
</reference>
<dbReference type="InterPro" id="IPR011006">
    <property type="entry name" value="CheY-like_superfamily"/>
</dbReference>
<evidence type="ECO:0000256" key="3">
    <source>
        <dbReference type="PROSITE-ProRule" id="PRU00169"/>
    </source>
</evidence>
<keyword evidence="1 3" id="KW-0597">Phosphoprotein</keyword>
<sequence>MQSQSILEQVIIADDHPLFRLAMKNTLERLYAGISLREAQDFNSLAELLQGQGSQCQLLLLDLEMPGCEGFSALIYVLTHFPHIPVMVVSAHSEPEIIRRSLDHGAAGFLPKSADLNDMSEAINTVAAGGLWKPAVSDSDSPISSQEQSIADGLARLTQQQFRVAGMVYQGLLNKQIAAELNITEATVKAHMTEIFKKLGVNSRTQVVLALGQLAVKPAAKLEEFRVAE</sequence>
<dbReference type="InterPro" id="IPR058245">
    <property type="entry name" value="NreC/VraR/RcsB-like_REC"/>
</dbReference>
<feature type="domain" description="Response regulatory" evidence="5">
    <location>
        <begin position="9"/>
        <end position="127"/>
    </location>
</feature>
<evidence type="ECO:0000313" key="7">
    <source>
        <dbReference type="Proteomes" id="UP001465153"/>
    </source>
</evidence>
<dbReference type="SUPFAM" id="SSF52172">
    <property type="entry name" value="CheY-like"/>
    <property type="match status" value="1"/>
</dbReference>
<dbReference type="CDD" id="cd06170">
    <property type="entry name" value="LuxR_C_like"/>
    <property type="match status" value="1"/>
</dbReference>
<dbReference type="Proteomes" id="UP001465153">
    <property type="component" value="Unassembled WGS sequence"/>
</dbReference>
<dbReference type="InterPro" id="IPR001789">
    <property type="entry name" value="Sig_transdc_resp-reg_receiver"/>
</dbReference>
<dbReference type="PANTHER" id="PTHR45566:SF1">
    <property type="entry name" value="HTH-TYPE TRANSCRIPTIONAL REGULATOR YHJB-RELATED"/>
    <property type="match status" value="1"/>
</dbReference>
<dbReference type="SUPFAM" id="SSF46894">
    <property type="entry name" value="C-terminal effector domain of the bipartite response regulators"/>
    <property type="match status" value="1"/>
</dbReference>
<dbReference type="Gene3D" id="1.10.10.10">
    <property type="entry name" value="Winged helix-like DNA-binding domain superfamily/Winged helix DNA-binding domain"/>
    <property type="match status" value="1"/>
</dbReference>
<dbReference type="PROSITE" id="PS50110">
    <property type="entry name" value="RESPONSE_REGULATORY"/>
    <property type="match status" value="1"/>
</dbReference>
<feature type="domain" description="HTH luxR-type" evidence="4">
    <location>
        <begin position="150"/>
        <end position="215"/>
    </location>
</feature>
<evidence type="ECO:0000313" key="6">
    <source>
        <dbReference type="EMBL" id="GAA6170001.1"/>
    </source>
</evidence>
<dbReference type="SMART" id="SM00448">
    <property type="entry name" value="REC"/>
    <property type="match status" value="1"/>
</dbReference>
<dbReference type="RefSeq" id="WP_353304366.1">
    <property type="nucleotide sequence ID" value="NZ_BAABWN010000017.1"/>
</dbReference>
<organism evidence="6 7">
    <name type="scientific">Sessilibacter corallicola</name>
    <dbReference type="NCBI Taxonomy" id="2904075"/>
    <lineage>
        <taxon>Bacteria</taxon>
        <taxon>Pseudomonadati</taxon>
        <taxon>Pseudomonadota</taxon>
        <taxon>Gammaproteobacteria</taxon>
        <taxon>Cellvibrionales</taxon>
        <taxon>Cellvibrionaceae</taxon>
        <taxon>Sessilibacter</taxon>
    </lineage>
</organism>